<protein>
    <submittedName>
        <fullName evidence="2">Uncharacterized protein</fullName>
    </submittedName>
</protein>
<evidence type="ECO:0000256" key="1">
    <source>
        <dbReference type="SAM" id="MobiDB-lite"/>
    </source>
</evidence>
<reference evidence="2" key="1">
    <citation type="submission" date="2024-06" db="EMBL/GenBank/DDBJ databases">
        <title>Draft Genome Sequence of Deinococcus sonorensis Type Strain KR-87, a Biofilm Producing Representative of the Genus Deinococcus.</title>
        <authorList>
            <person name="Boren L.S."/>
            <person name="Grosso R.A."/>
            <person name="Hugenberg-Cox A.N."/>
            <person name="Hill J.T.E."/>
            <person name="Albert C.M."/>
            <person name="Tuohy J.M."/>
        </authorList>
    </citation>
    <scope>NUCLEOTIDE SEQUENCE</scope>
    <source>
        <strain evidence="2">KR-87</strain>
    </source>
</reference>
<organism evidence="2">
    <name type="scientific">Deinococcus sonorensis KR-87</name>
    <dbReference type="NCBI Taxonomy" id="694439"/>
    <lineage>
        <taxon>Bacteria</taxon>
        <taxon>Thermotogati</taxon>
        <taxon>Deinococcota</taxon>
        <taxon>Deinococci</taxon>
        <taxon>Deinococcales</taxon>
        <taxon>Deinococcaceae</taxon>
        <taxon>Deinococcus</taxon>
    </lineage>
</organism>
<accession>A0AAU7UBG6</accession>
<feature type="compositionally biased region" description="Acidic residues" evidence="1">
    <location>
        <begin position="50"/>
        <end position="61"/>
    </location>
</feature>
<feature type="compositionally biased region" description="Polar residues" evidence="1">
    <location>
        <begin position="33"/>
        <end position="43"/>
    </location>
</feature>
<name>A0AAU7UBG6_9DEIO</name>
<dbReference type="AlphaFoldDB" id="A0AAU7UBG6"/>
<dbReference type="RefSeq" id="WP_350243584.1">
    <property type="nucleotide sequence ID" value="NZ_CP158299.1"/>
</dbReference>
<feature type="region of interest" description="Disordered" evidence="1">
    <location>
        <begin position="1"/>
        <end position="61"/>
    </location>
</feature>
<dbReference type="KEGG" id="dsc:ABOD76_19280"/>
<gene>
    <name evidence="2" type="ORF">ABOD76_19280</name>
</gene>
<dbReference type="EMBL" id="CP158299">
    <property type="protein sequence ID" value="XBV85547.1"/>
    <property type="molecule type" value="Genomic_DNA"/>
</dbReference>
<evidence type="ECO:0000313" key="2">
    <source>
        <dbReference type="EMBL" id="XBV85547.1"/>
    </source>
</evidence>
<sequence>MSDQDKQPGVTPGTQEAPATAQARGEDAVDVASQGSMITSDPPSSLMPDEVAEEEASSESE</sequence>
<proteinExistence type="predicted"/>